<comment type="caution">
    <text evidence="13">The sequence shown here is derived from an EMBL/GenBank/DDBJ whole genome shotgun (WGS) entry which is preliminary data.</text>
</comment>
<dbReference type="PANTHER" id="PTHR43977">
    <property type="entry name" value="STRUCTURAL MAINTENANCE OF CHROMOSOMES PROTEIN 3"/>
    <property type="match status" value="1"/>
</dbReference>
<dbReference type="PIRSF" id="PIRSF005719">
    <property type="entry name" value="SMC"/>
    <property type="match status" value="1"/>
</dbReference>
<dbReference type="Proteomes" id="UP001497444">
    <property type="component" value="Unassembled WGS sequence"/>
</dbReference>
<organism evidence="13 14">
    <name type="scientific">Sphagnum jensenii</name>
    <dbReference type="NCBI Taxonomy" id="128206"/>
    <lineage>
        <taxon>Eukaryota</taxon>
        <taxon>Viridiplantae</taxon>
        <taxon>Streptophyta</taxon>
        <taxon>Embryophyta</taxon>
        <taxon>Bryophyta</taxon>
        <taxon>Sphagnophytina</taxon>
        <taxon>Sphagnopsida</taxon>
        <taxon>Sphagnales</taxon>
        <taxon>Sphagnaceae</taxon>
        <taxon>Sphagnum</taxon>
    </lineage>
</organism>
<dbReference type="EMBL" id="CAXAQS010000517">
    <property type="protein sequence ID" value="CAK9251908.1"/>
    <property type="molecule type" value="Genomic_DNA"/>
</dbReference>
<feature type="coiled-coil region" evidence="10">
    <location>
        <begin position="854"/>
        <end position="940"/>
    </location>
</feature>
<keyword evidence="6 9" id="KW-0539">Nucleus</keyword>
<evidence type="ECO:0000259" key="12">
    <source>
        <dbReference type="SMART" id="SM00968"/>
    </source>
</evidence>
<dbReference type="SUPFAM" id="SSF52540">
    <property type="entry name" value="P-loop containing nucleoside triphosphate hydrolases"/>
    <property type="match status" value="1"/>
</dbReference>
<feature type="domain" description="SMC hinge" evidence="12">
    <location>
        <begin position="526"/>
        <end position="638"/>
    </location>
</feature>
<evidence type="ECO:0000256" key="3">
    <source>
        <dbReference type="ARBA" id="ARBA00022618"/>
    </source>
</evidence>
<dbReference type="InterPro" id="IPR024704">
    <property type="entry name" value="SMC"/>
</dbReference>
<gene>
    <name evidence="13" type="ORF">CSSPJE1EN1_LOCUS27286</name>
</gene>
<evidence type="ECO:0000256" key="1">
    <source>
        <dbReference type="ARBA" id="ARBA00004123"/>
    </source>
</evidence>
<keyword evidence="8" id="KW-0131">Cell cycle</keyword>
<sequence>MRYGDFVVCQVIIEGFKSYKEQVATDPFSSKHNCVVGANGSGKTNFFHAIRFVLSDLFHNLRAEDRQALLHEGAGHQVLSAFVEIVFDNSDNRIPVDREEVRLRRTIGAKKDEYFLDKKHITKTEVMNLLESAGFSRSNPYYVVQQGKIASLTLMKDHERLDLLKEIGGTRVYEERRKESLKIMVDTGKRKQIIEVVQYIEERLKELDEEKEELKMYQQLDKQRRSLEYTIFEKELLDARQKLEETEEARARVSEKSSNMHNTVVESHEKSKTLEKELKSLSKELQALQKEKESAEKKKTESMKMLAKKELDVKDIDERIGSEARTKEDALKELKGLEKEVERSRRDMDEVVPLYERLLAEEEEMSKGIADRERQLSILYQKQGRRTQFNDKASRDQWLQNQIDDTKQGISDIREQIKRWELEMKNLNDEYEKQQANIGAREAEEQALRSLVEKCQQDFSVLNTQKNELQETKKVLWKQNLDLEDEVKKLKGDIAKAEKILDTAASGDTRRGLQSVRKICKEHNIAGVHGPLAELLECDEKFFTALEVTAGSSLFHVVVDTDDISTRIIRYLTADKGGRITFIPLNRVRAPHVNYPTGPDVVPLLKKLKFNSKFGPAFAQVFGRTVICRDLEVATNVARSSEVDCITLEGDQVSKKGGMTGGFYDYKRSKLKSLSIVRESTKMAVLKEKEIETCKSSLQNILSIVNAKLNSLVSEQEKMAAAISYHKSQADQLRNDIDALKHQEFSNRQALEKKKKLLATAQNQIETQKANIASRLAEMGTPLEDQLTPEERYQLSHLNPEISKLKQERVDCVAKRMEAEARKSELEMLLSVNLVRRQQELQAQLLASDTQGLMEDLAVKRQELKDAKAAVDETTRQLKSKTDEIEKQMKQIRDLKNAKEELKALEANYERTLQDEAKDLEQLLNRRNLLLVKREDLMKKIRDLGSLPSDAFEKYQKKGLKDLHKMLHKCNEELKKYSHVNKKALDQYVNFTEQREELHKRQAELDSGDEKIRELISVLDQRKDESIERTFKGVAKFFKEAFSELVPGGHGSLVMMTKRRADEAEDEDADEDRPPDGDAEGRREKYVGVKVKVSFTGQGETQSMKQLSGGQKTVVALTLIFAIQRCDPAPFYLFDEIDAALDPQYRTAVGNMIKRQADAASTQFITTTFRPELVKVADRVYGVTHKSRVSRVDVITREEALYFIDHDQSHQNE</sequence>
<evidence type="ECO:0000256" key="8">
    <source>
        <dbReference type="ARBA" id="ARBA00023306"/>
    </source>
</evidence>
<name>A0ABP0VDF0_9BRYO</name>
<keyword evidence="14" id="KW-1185">Reference proteome</keyword>
<evidence type="ECO:0000256" key="11">
    <source>
        <dbReference type="SAM" id="MobiDB-lite"/>
    </source>
</evidence>
<proteinExistence type="inferred from homology"/>
<dbReference type="Gene3D" id="3.40.50.300">
    <property type="entry name" value="P-loop containing nucleotide triphosphate hydrolases"/>
    <property type="match status" value="2"/>
</dbReference>
<dbReference type="SMART" id="SM00968">
    <property type="entry name" value="SMC_hinge"/>
    <property type="match status" value="1"/>
</dbReference>
<dbReference type="InterPro" id="IPR027417">
    <property type="entry name" value="P-loop_NTPase"/>
</dbReference>
<feature type="compositionally biased region" description="Basic and acidic residues" evidence="11">
    <location>
        <begin position="1072"/>
        <end position="1083"/>
    </location>
</feature>
<dbReference type="InterPro" id="IPR036277">
    <property type="entry name" value="SMC_hinge_sf"/>
</dbReference>
<dbReference type="Gene3D" id="3.30.70.1620">
    <property type="match status" value="1"/>
</dbReference>
<dbReference type="Pfam" id="PF02463">
    <property type="entry name" value="SMC_N"/>
    <property type="match status" value="1"/>
</dbReference>
<dbReference type="Pfam" id="PF06470">
    <property type="entry name" value="SMC_hinge"/>
    <property type="match status" value="1"/>
</dbReference>
<evidence type="ECO:0000256" key="6">
    <source>
        <dbReference type="ARBA" id="ARBA00023242"/>
    </source>
</evidence>
<evidence type="ECO:0000256" key="7">
    <source>
        <dbReference type="ARBA" id="ARBA00023254"/>
    </source>
</evidence>
<dbReference type="CDD" id="cd03272">
    <property type="entry name" value="ABC_SMC3_euk"/>
    <property type="match status" value="1"/>
</dbReference>
<accession>A0ABP0VDF0</accession>
<dbReference type="InterPro" id="IPR041741">
    <property type="entry name" value="SMC3_ABC_euk"/>
</dbReference>
<evidence type="ECO:0000313" key="14">
    <source>
        <dbReference type="Proteomes" id="UP001497444"/>
    </source>
</evidence>
<keyword evidence="7" id="KW-0469">Meiosis</keyword>
<evidence type="ECO:0000256" key="5">
    <source>
        <dbReference type="ARBA" id="ARBA00023054"/>
    </source>
</evidence>
<evidence type="ECO:0000256" key="4">
    <source>
        <dbReference type="ARBA" id="ARBA00022776"/>
    </source>
</evidence>
<evidence type="ECO:0000313" key="13">
    <source>
        <dbReference type="EMBL" id="CAK9251908.1"/>
    </source>
</evidence>
<evidence type="ECO:0000256" key="2">
    <source>
        <dbReference type="ARBA" id="ARBA00005917"/>
    </source>
</evidence>
<evidence type="ECO:0000256" key="10">
    <source>
        <dbReference type="SAM" id="Coils"/>
    </source>
</evidence>
<keyword evidence="3" id="KW-0132">Cell division</keyword>
<reference evidence="13" key="1">
    <citation type="submission" date="2024-02" db="EMBL/GenBank/DDBJ databases">
        <authorList>
            <consortium name="ELIXIR-Norway"/>
            <consortium name="Elixir Norway"/>
        </authorList>
    </citation>
    <scope>NUCLEOTIDE SEQUENCE</scope>
</reference>
<comment type="subcellular location">
    <subcellularLocation>
        <location evidence="1 9">Nucleus</location>
    </subcellularLocation>
</comment>
<feature type="compositionally biased region" description="Polar residues" evidence="11">
    <location>
        <begin position="256"/>
        <end position="265"/>
    </location>
</feature>
<feature type="coiled-coil region" evidence="10">
    <location>
        <begin position="723"/>
        <end position="771"/>
    </location>
</feature>
<feature type="coiled-coil region" evidence="10">
    <location>
        <begin position="403"/>
        <end position="500"/>
    </location>
</feature>
<comment type="similarity">
    <text evidence="2">Belongs to the SMC family. SMC3 subfamily.</text>
</comment>
<dbReference type="Gene3D" id="1.20.1060.20">
    <property type="match status" value="1"/>
</dbReference>
<protein>
    <recommendedName>
        <fullName evidence="9">Structural maintenance of chromosomes protein</fullName>
    </recommendedName>
</protein>
<keyword evidence="5 10" id="KW-0175">Coiled coil</keyword>
<feature type="region of interest" description="Disordered" evidence="11">
    <location>
        <begin position="1060"/>
        <end position="1083"/>
    </location>
</feature>
<evidence type="ECO:0000256" key="9">
    <source>
        <dbReference type="PIRNR" id="PIRNR005719"/>
    </source>
</evidence>
<keyword evidence="4" id="KW-0498">Mitosis</keyword>
<dbReference type="InterPro" id="IPR010935">
    <property type="entry name" value="SMC_hinge"/>
</dbReference>
<dbReference type="InterPro" id="IPR003395">
    <property type="entry name" value="RecF/RecN/SMC_N"/>
</dbReference>
<feature type="region of interest" description="Disordered" evidence="11">
    <location>
        <begin position="248"/>
        <end position="273"/>
    </location>
</feature>
<dbReference type="SUPFAM" id="SSF75553">
    <property type="entry name" value="Smc hinge domain"/>
    <property type="match status" value="1"/>
</dbReference>